<feature type="transmembrane region" description="Helical" evidence="1">
    <location>
        <begin position="178"/>
        <end position="201"/>
    </location>
</feature>
<dbReference type="AlphaFoldDB" id="F7Q8V8"/>
<keyword evidence="1" id="KW-1133">Transmembrane helix</keyword>
<accession>F7Q8V8</accession>
<evidence type="ECO:0000256" key="1">
    <source>
        <dbReference type="SAM" id="Phobius"/>
    </source>
</evidence>
<sequence length="309" mass="33854">MSVRQRSIVGVLSLICALLIWGDVAAQTRPEIGLSIDEPRAYGHVVGDRVQRALHLQLPPGFRLERASLPRSGEQSYWLDLAAVDIRTAQASGGAVSVRLDYQLFYAPLQATRRELPGLDLAAVNTGGERITRSVPAFVFTMSPILELNPDARFGDAENDLLLADAVPMRPAVAGPRWATFAGLTIALSALLIWAWAAGYLSARARGPFAKAWLSLRRQRRAPAAAQALRTVHRAFDETAGQAVFADDLDAFIAAHPVFADLVDDIATFFDFSRRYFFAATQPADCDNGELLAGLERLVRRCRKRELNA</sequence>
<dbReference type="STRING" id="1033802.SSPSH_000936"/>
<evidence type="ECO:0000313" key="3">
    <source>
        <dbReference type="Proteomes" id="UP000006242"/>
    </source>
</evidence>
<proteinExistence type="predicted"/>
<dbReference type="Proteomes" id="UP000006242">
    <property type="component" value="Unassembled WGS sequence"/>
</dbReference>
<keyword evidence="1" id="KW-0472">Membrane</keyword>
<dbReference type="eggNOG" id="ENOG5030I3V">
    <property type="taxonomic scope" value="Bacteria"/>
</dbReference>
<protein>
    <submittedName>
        <fullName evidence="2">MxaA protein</fullName>
    </submittedName>
</protein>
<evidence type="ECO:0000313" key="2">
    <source>
        <dbReference type="EMBL" id="ERJ20072.1"/>
    </source>
</evidence>
<reference evidence="2 3" key="2">
    <citation type="journal article" date="2013" name="PLoS ONE">
        <title>INDIGO - INtegrated Data Warehouse of MIcrobial GenOmes with Examples from the Red Sea Extremophiles.</title>
        <authorList>
            <person name="Alam I."/>
            <person name="Antunes A."/>
            <person name="Kamau A.A."/>
            <person name="Ba Alawi W."/>
            <person name="Kalkatawi M."/>
            <person name="Stingl U."/>
            <person name="Bajic V.B."/>
        </authorList>
    </citation>
    <scope>NUCLEOTIDE SEQUENCE [LARGE SCALE GENOMIC DNA]</scope>
    <source>
        <strain evidence="2 3">E1L3A</strain>
    </source>
</reference>
<gene>
    <name evidence="2" type="ORF">SSPSH_000936</name>
</gene>
<keyword evidence="1" id="KW-0812">Transmembrane</keyword>
<keyword evidence="3" id="KW-1185">Reference proteome</keyword>
<name>F7Q8V8_9GAMM</name>
<reference evidence="2 3" key="1">
    <citation type="journal article" date="2011" name="J. Bacteriol.">
        <title>Genome sequence of Salinisphaera shabanensis, a gammaproteobacterium from the harsh, variable environment of the brine-seawater interface of the Shaban Deep in the Red Sea.</title>
        <authorList>
            <person name="Antunes A."/>
            <person name="Alam I."/>
            <person name="Bajic V.B."/>
            <person name="Stingl U."/>
        </authorList>
    </citation>
    <scope>NUCLEOTIDE SEQUENCE [LARGE SCALE GENOMIC DNA]</scope>
    <source>
        <strain evidence="2 3">E1L3A</strain>
    </source>
</reference>
<organism evidence="2 3">
    <name type="scientific">Salinisphaera shabanensis E1L3A</name>
    <dbReference type="NCBI Taxonomy" id="1033802"/>
    <lineage>
        <taxon>Bacteria</taxon>
        <taxon>Pseudomonadati</taxon>
        <taxon>Pseudomonadota</taxon>
        <taxon>Gammaproteobacteria</taxon>
        <taxon>Salinisphaerales</taxon>
        <taxon>Salinisphaeraceae</taxon>
        <taxon>Salinisphaera</taxon>
    </lineage>
</organism>
<comment type="caution">
    <text evidence="2">The sequence shown here is derived from an EMBL/GenBank/DDBJ whole genome shotgun (WGS) entry which is preliminary data.</text>
</comment>
<dbReference type="RefSeq" id="WP_006913820.1">
    <property type="nucleotide sequence ID" value="NZ_AFNV02000005.1"/>
</dbReference>
<dbReference type="EMBL" id="AFNV02000005">
    <property type="protein sequence ID" value="ERJ20072.1"/>
    <property type="molecule type" value="Genomic_DNA"/>
</dbReference>
<dbReference type="OrthoDB" id="5608210at2"/>